<accession>A0ABU8FPU2</accession>
<dbReference type="EMBL" id="JBAWSV010000001">
    <property type="protein sequence ID" value="MEI4827995.1"/>
    <property type="molecule type" value="Genomic_DNA"/>
</dbReference>
<proteinExistence type="predicted"/>
<protein>
    <submittedName>
        <fullName evidence="1">Uncharacterized protein</fullName>
    </submittedName>
</protein>
<evidence type="ECO:0000313" key="2">
    <source>
        <dbReference type="Proteomes" id="UP001367922"/>
    </source>
</evidence>
<comment type="caution">
    <text evidence="1">The sequence shown here is derived from an EMBL/GenBank/DDBJ whole genome shotgun (WGS) entry which is preliminary data.</text>
</comment>
<organism evidence="1 2">
    <name type="scientific">Bacillus yunxiaonensis</name>
    <dbReference type="NCBI Taxonomy" id="3127665"/>
    <lineage>
        <taxon>Bacteria</taxon>
        <taxon>Bacillati</taxon>
        <taxon>Bacillota</taxon>
        <taxon>Bacilli</taxon>
        <taxon>Bacillales</taxon>
        <taxon>Bacillaceae</taxon>
        <taxon>Bacillus</taxon>
    </lineage>
</organism>
<dbReference type="RefSeq" id="WP_336480411.1">
    <property type="nucleotide sequence ID" value="NZ_JBAWSV010000001.1"/>
</dbReference>
<sequence length="197" mass="22350">MSIICANVKISGIRPLLFNRFNEDAIPITRQEKSGVPGNNPEEWKKTFQITTDRQLYLDPIYIFSCLRAGGKFISKGRGTLEPDIASTLQVLDTKILINRFLPPITEVTRNEKDNVYIDVRPVSRRGVKNIRYRLAVSPGWETEFHIVWEGTIINREQMRAVCQDAGAFAGLGDARKVGFGRFEVTEFNIIQGKVYA</sequence>
<name>A0ABU8FPU2_9BACI</name>
<evidence type="ECO:0000313" key="1">
    <source>
        <dbReference type="EMBL" id="MEI4827995.1"/>
    </source>
</evidence>
<gene>
    <name evidence="1" type="ORF">WAX78_00710</name>
</gene>
<dbReference type="Proteomes" id="UP001367922">
    <property type="component" value="Unassembled WGS sequence"/>
</dbReference>
<keyword evidence="2" id="KW-1185">Reference proteome</keyword>
<reference evidence="1 2" key="1">
    <citation type="submission" date="2024-01" db="EMBL/GenBank/DDBJ databases">
        <title>Seven novel Bacillus-like species.</title>
        <authorList>
            <person name="Liu G."/>
        </authorList>
    </citation>
    <scope>NUCLEOTIDE SEQUENCE [LARGE SCALE GENOMIC DNA]</scope>
    <source>
        <strain evidence="1 2">FJAT-53711</strain>
    </source>
</reference>